<evidence type="ECO:0000259" key="4">
    <source>
        <dbReference type="SMART" id="SM00382"/>
    </source>
</evidence>
<keyword evidence="6" id="KW-1185">Reference proteome</keyword>
<dbReference type="GO" id="GO:0005886">
    <property type="term" value="C:plasma membrane"/>
    <property type="evidence" value="ECO:0007669"/>
    <property type="project" value="TreeGrafter"/>
</dbReference>
<dbReference type="Proteomes" id="UP000199668">
    <property type="component" value="Unassembled WGS sequence"/>
</dbReference>
<dbReference type="FunFam" id="3.30.300.160:FF:000002">
    <property type="entry name" value="Type II secretion system protein E"/>
    <property type="match status" value="1"/>
</dbReference>
<dbReference type="SUPFAM" id="SSF52540">
    <property type="entry name" value="P-loop containing nucleoside triphosphate hydrolases"/>
    <property type="match status" value="1"/>
</dbReference>
<proteinExistence type="inferred from homology"/>
<dbReference type="Gene3D" id="3.30.450.90">
    <property type="match status" value="1"/>
</dbReference>
<dbReference type="Pfam" id="PF05157">
    <property type="entry name" value="MshEN"/>
    <property type="match status" value="1"/>
</dbReference>
<feature type="domain" description="AAA+ ATPase" evidence="4">
    <location>
        <begin position="303"/>
        <end position="424"/>
    </location>
</feature>
<evidence type="ECO:0000256" key="1">
    <source>
        <dbReference type="ARBA" id="ARBA00006611"/>
    </source>
</evidence>
<dbReference type="CDD" id="cd01129">
    <property type="entry name" value="PulE-GspE-like"/>
    <property type="match status" value="1"/>
</dbReference>
<dbReference type="GO" id="GO:0016887">
    <property type="term" value="F:ATP hydrolysis activity"/>
    <property type="evidence" value="ECO:0007669"/>
    <property type="project" value="TreeGrafter"/>
</dbReference>
<dbReference type="SUPFAM" id="SSF160246">
    <property type="entry name" value="EspE N-terminal domain-like"/>
    <property type="match status" value="1"/>
</dbReference>
<dbReference type="AlphaFoldDB" id="A0A1I4MS46"/>
<dbReference type="OrthoDB" id="9808272at2"/>
<dbReference type="FunFam" id="3.30.450.90:FF:000001">
    <property type="entry name" value="Type II secretion system ATPase GspE"/>
    <property type="match status" value="1"/>
</dbReference>
<accession>A0A1I4MS46</accession>
<dbReference type="InterPro" id="IPR003593">
    <property type="entry name" value="AAA+_ATPase"/>
</dbReference>
<dbReference type="STRING" id="266892.SAMN04488054_11331"/>
<comment type="similarity">
    <text evidence="1">Belongs to the GSP E family.</text>
</comment>
<dbReference type="InterPro" id="IPR037257">
    <property type="entry name" value="T2SS_E_N_sf"/>
</dbReference>
<evidence type="ECO:0000313" key="5">
    <source>
        <dbReference type="EMBL" id="SFM06131.1"/>
    </source>
</evidence>
<keyword evidence="2" id="KW-0547">Nucleotide-binding</keyword>
<keyword evidence="3" id="KW-0067">ATP-binding</keyword>
<dbReference type="InterPro" id="IPR001482">
    <property type="entry name" value="T2SS/T4SS_dom"/>
</dbReference>
<dbReference type="GO" id="GO:0005524">
    <property type="term" value="F:ATP binding"/>
    <property type="evidence" value="ECO:0007669"/>
    <property type="project" value="UniProtKB-KW"/>
</dbReference>
<dbReference type="InterPro" id="IPR027417">
    <property type="entry name" value="P-loop_NTPase"/>
</dbReference>
<dbReference type="Pfam" id="PF00437">
    <property type="entry name" value="T2SSE"/>
    <property type="match status" value="1"/>
</dbReference>
<organism evidence="5 6">
    <name type="scientific">Salibacterium qingdaonense</name>
    <dbReference type="NCBI Taxonomy" id="266892"/>
    <lineage>
        <taxon>Bacteria</taxon>
        <taxon>Bacillati</taxon>
        <taxon>Bacillota</taxon>
        <taxon>Bacilli</taxon>
        <taxon>Bacillales</taxon>
        <taxon>Bacillaceae</taxon>
    </lineage>
</organism>
<dbReference type="InterPro" id="IPR007831">
    <property type="entry name" value="T2SS_GspE_N"/>
</dbReference>
<evidence type="ECO:0000313" key="6">
    <source>
        <dbReference type="Proteomes" id="UP000199668"/>
    </source>
</evidence>
<dbReference type="Gene3D" id="3.40.50.300">
    <property type="entry name" value="P-loop containing nucleotide triphosphate hydrolases"/>
    <property type="match status" value="1"/>
</dbReference>
<dbReference type="PANTHER" id="PTHR30258:SF1">
    <property type="entry name" value="PROTEIN TRANSPORT PROTEIN HOFB HOMOLOG"/>
    <property type="match status" value="1"/>
</dbReference>
<gene>
    <name evidence="5" type="ORF">SAMN04488054_11331</name>
</gene>
<evidence type="ECO:0000256" key="2">
    <source>
        <dbReference type="ARBA" id="ARBA00022741"/>
    </source>
</evidence>
<dbReference type="PANTHER" id="PTHR30258">
    <property type="entry name" value="TYPE II SECRETION SYSTEM PROTEIN GSPE-RELATED"/>
    <property type="match status" value="1"/>
</dbReference>
<reference evidence="5 6" key="1">
    <citation type="submission" date="2016-10" db="EMBL/GenBank/DDBJ databases">
        <authorList>
            <person name="de Groot N.N."/>
        </authorList>
    </citation>
    <scope>NUCLEOTIDE SEQUENCE [LARGE SCALE GENOMIC DNA]</scope>
    <source>
        <strain evidence="5 6">CGMCC 1.6134</strain>
    </source>
</reference>
<dbReference type="RefSeq" id="WP_090927091.1">
    <property type="nucleotide sequence ID" value="NZ_FOTY01000013.1"/>
</dbReference>
<name>A0A1I4MS46_9BACI</name>
<dbReference type="FunFam" id="3.40.50.300:FF:000398">
    <property type="entry name" value="Type IV pilus assembly ATPase PilB"/>
    <property type="match status" value="1"/>
</dbReference>
<dbReference type="Gene3D" id="3.30.300.160">
    <property type="entry name" value="Type II secretion system, protein E, N-terminal domain"/>
    <property type="match status" value="1"/>
</dbReference>
<evidence type="ECO:0000256" key="3">
    <source>
        <dbReference type="ARBA" id="ARBA00022840"/>
    </source>
</evidence>
<dbReference type="SMART" id="SM00382">
    <property type="entry name" value="AAA"/>
    <property type="match status" value="1"/>
</dbReference>
<dbReference type="EMBL" id="FOTY01000013">
    <property type="protein sequence ID" value="SFM06131.1"/>
    <property type="molecule type" value="Genomic_DNA"/>
</dbReference>
<protein>
    <submittedName>
        <fullName evidence="5">Type IV pilus assembly protein PilB</fullName>
    </submittedName>
</protein>
<sequence length="551" mass="61940">MAEKRKRLGDLLLEAALITEAELNETLQEKRTDQKLGDALLERKYITEQQLIETLEYQLGIPRISLYNYPVEEDAVKLVSKEFAERHAVLPLKREGNRLRAAMADPMDYFAMDELRVSTGLQIEPVITTRREIMTAVHKHYHIQESLDAFEEQNVPEEIADTAEQGEAPVIRIVNQMILYGLQQQASDIHIDPQESKVLVRYRVDGVLKTERAFPKNMQNVLTARVKIMADLNITESRLPQDGRVKTTIDMHPVDLRISLLPTIFGEKIVMRIMDMSSSLNDIEQLGLNKVNFTRFKNMIERPAGMVLLTGPAGSGKTSTLYAALHHLNTEGVNIITVEDPVEYQLEGINQVQVNSGIGLTFAAGLRSILRQDPNIVMVGEIRDAETAEIAIRASLTGHLVFTTLHTNSAVAAVPRLIDMGVEPYMVASSLTGVNAQRLVRTICPDCREPYEPNEMEKELFEKRGLSAGPVYIGRGCSSCNQTGYRGRAAIHELLEMDDTMRNMLMNYKTAADLRTYAMQEGMIFLMDDGLLKVKKGWTTVEEVLRVAVDE</sequence>